<evidence type="ECO:0000256" key="1">
    <source>
        <dbReference type="ARBA" id="ARBA00004651"/>
    </source>
</evidence>
<keyword evidence="3" id="KW-0813">Transport</keyword>
<dbReference type="Gene3D" id="1.50.10.150">
    <property type="entry name" value="Voltage-dependent anion channel"/>
    <property type="match status" value="1"/>
</dbReference>
<evidence type="ECO:0000256" key="3">
    <source>
        <dbReference type="ARBA" id="ARBA00022448"/>
    </source>
</evidence>
<dbReference type="GO" id="GO:0005886">
    <property type="term" value="C:plasma membrane"/>
    <property type="evidence" value="ECO:0007669"/>
    <property type="project" value="UniProtKB-SubCell"/>
</dbReference>
<keyword evidence="6 11" id="KW-1133">Transmembrane helix</keyword>
<sequence>MSSGSSDAAAAEKGPSALEQPSNGILPPSYDPDPDQKRARRRDDWIAIANFHPGWFAACMGTGITAILLERLPYQFPGLHYIAVAIFILNAALFTLFLTISLVRYALFPEKFKQMLRHPAHSMMLGTFPMGFATLINLWVFICVPMWGDWAANTAWVLWWIDAVVSIFTCYYVPFVLTTVHPAKLETMTAAWLLPIVAPVVAAASGGVVAEVLPNNSHAMLTVIFCYIMWGSAVPFAMVIIVIYFQRLALHKIVPSAVIVSTLLPVGPLGQGGFGIMQLGIVARRVFPTQADILSPLAGEIFYSVGIFIALVMWGFGLVWLWFAAASFARGPFPFNLGWWAFTFPIGVFTTACTLFGKEFDSVAFNIIGTVSLSASLCASSTPDANMGYQILSVCVTLLWIMVFSFTIWKSCTKELFRL</sequence>
<gene>
    <name evidence="12" type="ORF">UREG_07876</name>
</gene>
<comment type="similarity">
    <text evidence="2">Belongs to the tellurite-resistance/dicarboxylate transporter (TDT) family.</text>
</comment>
<evidence type="ECO:0000256" key="9">
    <source>
        <dbReference type="ARBA" id="ARBA00072906"/>
    </source>
</evidence>
<keyword evidence="13" id="KW-1185">Reference proteome</keyword>
<dbReference type="Pfam" id="PF03595">
    <property type="entry name" value="SLAC1"/>
    <property type="match status" value="1"/>
</dbReference>
<dbReference type="Proteomes" id="UP000002058">
    <property type="component" value="Unassembled WGS sequence"/>
</dbReference>
<evidence type="ECO:0000256" key="7">
    <source>
        <dbReference type="ARBA" id="ARBA00023136"/>
    </source>
</evidence>
<evidence type="ECO:0000256" key="5">
    <source>
        <dbReference type="ARBA" id="ARBA00022692"/>
    </source>
</evidence>
<keyword evidence="7 11" id="KW-0472">Membrane</keyword>
<feature type="transmembrane region" description="Helical" evidence="11">
    <location>
        <begin position="337"/>
        <end position="357"/>
    </location>
</feature>
<name>C4JXT8_UNCRE</name>
<evidence type="ECO:0000256" key="11">
    <source>
        <dbReference type="SAM" id="Phobius"/>
    </source>
</evidence>
<dbReference type="InParanoid" id="C4JXT8"/>
<proteinExistence type="inferred from homology"/>
<feature type="transmembrane region" description="Helical" evidence="11">
    <location>
        <begin position="219"/>
        <end position="245"/>
    </location>
</feature>
<reference evidence="13" key="1">
    <citation type="journal article" date="2009" name="Genome Res.">
        <title>Comparative genomic analyses of the human fungal pathogens Coccidioides and their relatives.</title>
        <authorList>
            <person name="Sharpton T.J."/>
            <person name="Stajich J.E."/>
            <person name="Rounsley S.D."/>
            <person name="Gardner M.J."/>
            <person name="Wortman J.R."/>
            <person name="Jordar V.S."/>
            <person name="Maiti R."/>
            <person name="Kodira C.D."/>
            <person name="Neafsey D.E."/>
            <person name="Zeng Q."/>
            <person name="Hung C.-Y."/>
            <person name="McMahan C."/>
            <person name="Muszewska A."/>
            <person name="Grynberg M."/>
            <person name="Mandel M.A."/>
            <person name="Kellner E.M."/>
            <person name="Barker B.M."/>
            <person name="Galgiani J.N."/>
            <person name="Orbach M.J."/>
            <person name="Kirkland T.N."/>
            <person name="Cole G.T."/>
            <person name="Henn M.R."/>
            <person name="Birren B.W."/>
            <person name="Taylor J.W."/>
        </authorList>
    </citation>
    <scope>NUCLEOTIDE SEQUENCE [LARGE SCALE GENOMIC DNA]</scope>
    <source>
        <strain evidence="13">UAMH 1704</strain>
    </source>
</reference>
<evidence type="ECO:0000313" key="12">
    <source>
        <dbReference type="EMBL" id="EEP83011.1"/>
    </source>
</evidence>
<dbReference type="PANTHER" id="PTHR31686:SF1">
    <property type="entry name" value="SULFITE EFFLUX PUMP SSU1"/>
    <property type="match status" value="1"/>
</dbReference>
<evidence type="ECO:0000256" key="4">
    <source>
        <dbReference type="ARBA" id="ARBA00022475"/>
    </source>
</evidence>
<dbReference type="InterPro" id="IPR051629">
    <property type="entry name" value="Sulfite_efflux_TDT"/>
</dbReference>
<feature type="transmembrane region" description="Helical" evidence="11">
    <location>
        <begin position="159"/>
        <end position="180"/>
    </location>
</feature>
<feature type="transmembrane region" description="Helical" evidence="11">
    <location>
        <begin position="128"/>
        <end position="147"/>
    </location>
</feature>
<comment type="function">
    <text evidence="8">Sulphite efflux pump required for the secretion of sulphite as a reducing agent. In the presence of sulphite, cystine in keratin is directly cleaved to cysteine and S-sulphocysteine, and thereby, reduced proteins become accessible to hydrolysis by a variety of secreted endo- and exoproteases. Excretion of sulphite mediated by an efflux pump also represents a detoxification pathway for dermatophytes during infection of the epidermal stratum corneum, hair and nails, which are rich in cysteine.</text>
</comment>
<dbReference type="KEGG" id="ure:UREG_07876"/>
<feature type="transmembrane region" description="Helical" evidence="11">
    <location>
        <begin position="192"/>
        <end position="213"/>
    </location>
</feature>
<organism evidence="12 13">
    <name type="scientific">Uncinocarpus reesii (strain UAMH 1704)</name>
    <dbReference type="NCBI Taxonomy" id="336963"/>
    <lineage>
        <taxon>Eukaryota</taxon>
        <taxon>Fungi</taxon>
        <taxon>Dikarya</taxon>
        <taxon>Ascomycota</taxon>
        <taxon>Pezizomycotina</taxon>
        <taxon>Eurotiomycetes</taxon>
        <taxon>Eurotiomycetidae</taxon>
        <taxon>Onygenales</taxon>
        <taxon>Onygenaceae</taxon>
        <taxon>Uncinocarpus</taxon>
    </lineage>
</organism>
<dbReference type="VEuPathDB" id="FungiDB:UREG_07876"/>
<evidence type="ECO:0000256" key="2">
    <source>
        <dbReference type="ARBA" id="ARBA00008566"/>
    </source>
</evidence>
<comment type="subcellular location">
    <subcellularLocation>
        <location evidence="1">Cell membrane</location>
        <topology evidence="1">Multi-pass membrane protein</topology>
    </subcellularLocation>
</comment>
<dbReference type="InterPro" id="IPR004695">
    <property type="entry name" value="SLAC1/Mae1/Ssu1/TehA"/>
</dbReference>
<keyword evidence="4" id="KW-1003">Cell membrane</keyword>
<feature type="transmembrane region" description="Helical" evidence="11">
    <location>
        <begin position="391"/>
        <end position="409"/>
    </location>
</feature>
<feature type="region of interest" description="Disordered" evidence="10">
    <location>
        <begin position="1"/>
        <end position="37"/>
    </location>
</feature>
<evidence type="ECO:0000256" key="10">
    <source>
        <dbReference type="SAM" id="MobiDB-lite"/>
    </source>
</evidence>
<dbReference type="OrthoDB" id="1099at2759"/>
<dbReference type="InterPro" id="IPR038665">
    <property type="entry name" value="Voltage-dep_anion_channel_sf"/>
</dbReference>
<dbReference type="EMBL" id="CH476619">
    <property type="protein sequence ID" value="EEP83011.1"/>
    <property type="molecule type" value="Genomic_DNA"/>
</dbReference>
<dbReference type="CDD" id="cd09318">
    <property type="entry name" value="TDT_SSU1"/>
    <property type="match status" value="1"/>
</dbReference>
<dbReference type="OMA" id="YIPHCIM"/>
<evidence type="ECO:0000313" key="13">
    <source>
        <dbReference type="Proteomes" id="UP000002058"/>
    </source>
</evidence>
<dbReference type="AlphaFoldDB" id="C4JXT8"/>
<dbReference type="FunCoup" id="C4JXT8">
    <property type="interactions" value="19"/>
</dbReference>
<feature type="transmembrane region" description="Helical" evidence="11">
    <location>
        <begin position="257"/>
        <end position="281"/>
    </location>
</feature>
<protein>
    <recommendedName>
        <fullName evidence="9">Sulfite efflux pump SSU1</fullName>
    </recommendedName>
</protein>
<evidence type="ECO:0000256" key="8">
    <source>
        <dbReference type="ARBA" id="ARBA00056100"/>
    </source>
</evidence>
<feature type="transmembrane region" description="Helical" evidence="11">
    <location>
        <begin position="45"/>
        <end position="69"/>
    </location>
</feature>
<feature type="transmembrane region" description="Helical" evidence="11">
    <location>
        <begin position="81"/>
        <end position="107"/>
    </location>
</feature>
<keyword evidence="5 11" id="KW-0812">Transmembrane</keyword>
<dbReference type="PANTHER" id="PTHR31686">
    <property type="match status" value="1"/>
</dbReference>
<dbReference type="eggNOG" id="ENOG502QT02">
    <property type="taxonomic scope" value="Eukaryota"/>
</dbReference>
<dbReference type="HOGENOM" id="CLU_030057_6_1_1"/>
<accession>C4JXT8</accession>
<evidence type="ECO:0000256" key="6">
    <source>
        <dbReference type="ARBA" id="ARBA00022989"/>
    </source>
</evidence>
<dbReference type="FunFam" id="1.50.10.150:FF:000004">
    <property type="entry name" value="Malic acid transporter"/>
    <property type="match status" value="1"/>
</dbReference>
<dbReference type="RefSeq" id="XP_002583103.1">
    <property type="nucleotide sequence ID" value="XM_002583057.1"/>
</dbReference>
<feature type="transmembrane region" description="Helical" evidence="11">
    <location>
        <begin position="301"/>
        <end position="325"/>
    </location>
</feature>
<dbReference type="GeneID" id="8440327"/>
<dbReference type="GO" id="GO:0000319">
    <property type="term" value="F:sulfite transmembrane transporter activity"/>
    <property type="evidence" value="ECO:0007669"/>
    <property type="project" value="TreeGrafter"/>
</dbReference>